<evidence type="ECO:0000256" key="4">
    <source>
        <dbReference type="ARBA" id="ARBA00069872"/>
    </source>
</evidence>
<dbReference type="SUPFAM" id="SSF50249">
    <property type="entry name" value="Nucleic acid-binding proteins"/>
    <property type="match status" value="1"/>
</dbReference>
<name>A0A2H4R8I0_9EUKA</name>
<dbReference type="GO" id="GO:0005762">
    <property type="term" value="C:mitochondrial large ribosomal subunit"/>
    <property type="evidence" value="ECO:0007669"/>
    <property type="project" value="TreeGrafter"/>
</dbReference>
<dbReference type="InterPro" id="IPR012340">
    <property type="entry name" value="NA-bd_OB-fold"/>
</dbReference>
<dbReference type="AlphaFoldDB" id="A0A2H4R8I0"/>
<proteinExistence type="inferred from homology"/>
<geneLocation type="mitochondrion" evidence="8"/>
<gene>
    <name evidence="8" type="primary">rpl2</name>
</gene>
<protein>
    <recommendedName>
        <fullName evidence="4">Large ribosomal subunit protein uL2m</fullName>
    </recommendedName>
</protein>
<dbReference type="Gene3D" id="2.40.50.140">
    <property type="entry name" value="Nucleic acid-binding proteins"/>
    <property type="match status" value="1"/>
</dbReference>
<dbReference type="PANTHER" id="PTHR13691:SF5">
    <property type="entry name" value="LARGE RIBOSOMAL SUBUNIT PROTEIN UL2M"/>
    <property type="match status" value="1"/>
</dbReference>
<dbReference type="InterPro" id="IPR014726">
    <property type="entry name" value="Ribosomal_uL2_dom3"/>
</dbReference>
<dbReference type="Gene3D" id="4.10.950.10">
    <property type="entry name" value="Ribosomal protein L2, domain 3"/>
    <property type="match status" value="1"/>
</dbReference>
<dbReference type="InterPro" id="IPR022666">
    <property type="entry name" value="Ribosomal_uL2_RNA-bd_dom"/>
</dbReference>
<keyword evidence="8" id="KW-0496">Mitochondrion</keyword>
<dbReference type="Pfam" id="PF03947">
    <property type="entry name" value="Ribosomal_L2_C"/>
    <property type="match status" value="1"/>
</dbReference>
<evidence type="ECO:0000256" key="2">
    <source>
        <dbReference type="ARBA" id="ARBA00022980"/>
    </source>
</evidence>
<evidence type="ECO:0000256" key="5">
    <source>
        <dbReference type="SAM" id="MobiDB-lite"/>
    </source>
</evidence>
<sequence length="272" mass="29861">MPIKVYKPKTPGTRGKISVLKNTLWKGRPLKSLVSSKIQAAGRNNQGCITVSHRGGGNKNLYRKITNKRHQLKGVLQICRLEYDPNRSGFIALVRSEQRQFFYILAPEGIKVGDFVQTHKKAEIKIGNTLPLKHMPNGSLIHNIEIKPGKGGQLVRSAGTEAMLIKKDTKLGMALVKLPSSSYINIPLKCYATLGKVSNVDHQNINLGKAGTTRHLGIRPTVRGVAMNPIDHPHGGGEGRSSGGRPSVTPWGKLTKGKPTRKKKKFIFKKST</sequence>
<dbReference type="Pfam" id="PF00181">
    <property type="entry name" value="Ribosomal_L2_N"/>
    <property type="match status" value="1"/>
</dbReference>
<dbReference type="RefSeq" id="YP_009446467.1">
    <property type="nucleotide sequence ID" value="NC_036491.1"/>
</dbReference>
<dbReference type="GO" id="GO:0003723">
    <property type="term" value="F:RNA binding"/>
    <property type="evidence" value="ECO:0007669"/>
    <property type="project" value="InterPro"/>
</dbReference>
<accession>A0A2H4R8I0</accession>
<keyword evidence="2 8" id="KW-0689">Ribosomal protein</keyword>
<evidence type="ECO:0000256" key="1">
    <source>
        <dbReference type="ARBA" id="ARBA00005636"/>
    </source>
</evidence>
<dbReference type="FunFam" id="4.10.950.10:FF:000001">
    <property type="entry name" value="50S ribosomal protein L2"/>
    <property type="match status" value="1"/>
</dbReference>
<dbReference type="InterPro" id="IPR014722">
    <property type="entry name" value="Rib_uL2_dom2"/>
</dbReference>
<comment type="similarity">
    <text evidence="1">Belongs to the universal ribosomal protein uL2 family.</text>
</comment>
<feature type="compositionally biased region" description="Basic residues" evidence="5">
    <location>
        <begin position="255"/>
        <end position="272"/>
    </location>
</feature>
<dbReference type="InterPro" id="IPR005880">
    <property type="entry name" value="Ribosomal_uL2_bac/org-type"/>
</dbReference>
<feature type="region of interest" description="Disordered" evidence="5">
    <location>
        <begin position="227"/>
        <end position="272"/>
    </location>
</feature>
<dbReference type="GO" id="GO:0016740">
    <property type="term" value="F:transferase activity"/>
    <property type="evidence" value="ECO:0007669"/>
    <property type="project" value="InterPro"/>
</dbReference>
<feature type="domain" description="Large ribosomal subunit protein uL2 C-terminal" evidence="6">
    <location>
        <begin position="124"/>
        <end position="254"/>
    </location>
</feature>
<dbReference type="InterPro" id="IPR008991">
    <property type="entry name" value="Translation_prot_SH3-like_sf"/>
</dbReference>
<dbReference type="NCBIfam" id="TIGR01171">
    <property type="entry name" value="rplB_bact"/>
    <property type="match status" value="1"/>
</dbReference>
<organism evidence="8">
    <name type="scientific">Ancoracysta twista</name>
    <dbReference type="NCBI Taxonomy" id="2044563"/>
    <lineage>
        <taxon>Eukaryota</taxon>
        <taxon>Provora</taxon>
        <taxon>Nebulidia</taxon>
        <taxon>Nebulidea</taxon>
        <taxon>Nebulidida</taxon>
        <taxon>Nebulidae</taxon>
    </lineage>
</organism>
<dbReference type="PANTHER" id="PTHR13691">
    <property type="entry name" value="RIBOSOMAL PROTEIN L2"/>
    <property type="match status" value="1"/>
</dbReference>
<evidence type="ECO:0000256" key="3">
    <source>
        <dbReference type="ARBA" id="ARBA00023274"/>
    </source>
</evidence>
<keyword evidence="3" id="KW-0687">Ribonucleoprotein</keyword>
<feature type="domain" description="Large ribosomal subunit protein uL2 RNA-binding" evidence="7">
    <location>
        <begin position="42"/>
        <end position="118"/>
    </location>
</feature>
<dbReference type="SMART" id="SM01383">
    <property type="entry name" value="Ribosomal_L2"/>
    <property type="match status" value="1"/>
</dbReference>
<evidence type="ECO:0000259" key="6">
    <source>
        <dbReference type="SMART" id="SM01382"/>
    </source>
</evidence>
<evidence type="ECO:0000313" key="8">
    <source>
        <dbReference type="EMBL" id="ATY40955.1"/>
    </source>
</evidence>
<dbReference type="InterPro" id="IPR022669">
    <property type="entry name" value="Ribosomal_uL2_C"/>
</dbReference>
<dbReference type="EMBL" id="MG202008">
    <property type="protein sequence ID" value="ATY40955.1"/>
    <property type="molecule type" value="Genomic_DNA"/>
</dbReference>
<dbReference type="SUPFAM" id="SSF50104">
    <property type="entry name" value="Translation proteins SH3-like domain"/>
    <property type="match status" value="1"/>
</dbReference>
<reference evidence="8" key="1">
    <citation type="journal article" date="2017" name="Curr. Biol.">
        <title>A New Lineage of Eukaryotes Illuminates Early Mitochondrial Genome Reduction.</title>
        <authorList>
            <person name="Janouskovec J."/>
            <person name="Tikhonenkov D.V."/>
            <person name="Burki F."/>
            <person name="Howe A.T."/>
            <person name="Rohwer F.L."/>
            <person name="Mylnikov A.P."/>
            <person name="Keeling P.J."/>
        </authorList>
    </citation>
    <scope>NUCLEOTIDE SEQUENCE</scope>
    <source>
        <strain evidence="8">TD-1</strain>
    </source>
</reference>
<dbReference type="GO" id="GO:0003735">
    <property type="term" value="F:structural constituent of ribosome"/>
    <property type="evidence" value="ECO:0007669"/>
    <property type="project" value="InterPro"/>
</dbReference>
<dbReference type="FunFam" id="2.30.30.30:FF:000001">
    <property type="entry name" value="50S ribosomal protein L2"/>
    <property type="match status" value="1"/>
</dbReference>
<evidence type="ECO:0000259" key="7">
    <source>
        <dbReference type="SMART" id="SM01383"/>
    </source>
</evidence>
<dbReference type="Gene3D" id="2.30.30.30">
    <property type="match status" value="1"/>
</dbReference>
<dbReference type="InterPro" id="IPR002171">
    <property type="entry name" value="Ribosomal_uL2"/>
</dbReference>
<dbReference type="GO" id="GO:0032543">
    <property type="term" value="P:mitochondrial translation"/>
    <property type="evidence" value="ECO:0007669"/>
    <property type="project" value="TreeGrafter"/>
</dbReference>
<dbReference type="PIRSF" id="PIRSF002158">
    <property type="entry name" value="Ribosomal_L2"/>
    <property type="match status" value="1"/>
</dbReference>
<dbReference type="GeneID" id="35199411"/>
<dbReference type="PROSITE" id="PS00467">
    <property type="entry name" value="RIBOSOMAL_L2"/>
    <property type="match status" value="1"/>
</dbReference>
<dbReference type="SMART" id="SM01382">
    <property type="entry name" value="Ribosomal_L2_C"/>
    <property type="match status" value="1"/>
</dbReference>
<dbReference type="InterPro" id="IPR022671">
    <property type="entry name" value="Ribosomal_uL2_CS"/>
</dbReference>